<feature type="domain" description="HPr" evidence="6">
    <location>
        <begin position="1"/>
        <end position="89"/>
    </location>
</feature>
<dbReference type="InterPro" id="IPR035895">
    <property type="entry name" value="HPr-like_sf"/>
</dbReference>
<dbReference type="EMBL" id="JAKNCJ010000002">
    <property type="protein sequence ID" value="MCL6423171.1"/>
    <property type="molecule type" value="Genomic_DNA"/>
</dbReference>
<evidence type="ECO:0000313" key="7">
    <source>
        <dbReference type="EMBL" id="MCL6423171.1"/>
    </source>
</evidence>
<accession>A0ABT0QZW1</accession>
<dbReference type="InterPro" id="IPR000032">
    <property type="entry name" value="HPr-like"/>
</dbReference>
<dbReference type="Gene3D" id="3.30.1340.10">
    <property type="entry name" value="HPr-like"/>
    <property type="match status" value="1"/>
</dbReference>
<evidence type="ECO:0000259" key="6">
    <source>
        <dbReference type="PROSITE" id="PS51350"/>
    </source>
</evidence>
<evidence type="ECO:0000256" key="2">
    <source>
        <dbReference type="ARBA" id="ARBA00004496"/>
    </source>
</evidence>
<dbReference type="Proteomes" id="UP001203761">
    <property type="component" value="Unassembled WGS sequence"/>
</dbReference>
<comment type="function">
    <text evidence="1">General (non sugar-specific) component of the phosphoenolpyruvate-dependent sugar phosphotransferase system (sugar PTS). This major carbohydrate active-transport system catalyzes the phosphorylation of incoming sugar substrates concomitantly with their translocation across the cell membrane. The phosphoryl group from phosphoenolpyruvate (PEP) is transferred to the phosphoryl carrier protein HPr by enzyme I. Phospho-HPr then transfers it to the PTS EIIA domain.</text>
</comment>
<protein>
    <recommendedName>
        <fullName evidence="3">Phosphocarrier protein HPr</fullName>
    </recommendedName>
</protein>
<organism evidence="7 8">
    <name type="scientific">Brachybacterium equifaecis</name>
    <dbReference type="NCBI Taxonomy" id="2910770"/>
    <lineage>
        <taxon>Bacteria</taxon>
        <taxon>Bacillati</taxon>
        <taxon>Actinomycetota</taxon>
        <taxon>Actinomycetes</taxon>
        <taxon>Micrococcales</taxon>
        <taxon>Dermabacteraceae</taxon>
        <taxon>Brachybacterium</taxon>
    </lineage>
</organism>
<evidence type="ECO:0000256" key="4">
    <source>
        <dbReference type="ARBA" id="ARBA00022490"/>
    </source>
</evidence>
<keyword evidence="8" id="KW-1185">Reference proteome</keyword>
<proteinExistence type="predicted"/>
<dbReference type="PRINTS" id="PR00107">
    <property type="entry name" value="PHOSPHOCPHPR"/>
</dbReference>
<dbReference type="InterPro" id="IPR001020">
    <property type="entry name" value="PTS_HPr_His_P_site"/>
</dbReference>
<comment type="subcellular location">
    <subcellularLocation>
        <location evidence="2">Cytoplasm</location>
    </subcellularLocation>
</comment>
<evidence type="ECO:0000313" key="8">
    <source>
        <dbReference type="Proteomes" id="UP001203761"/>
    </source>
</evidence>
<dbReference type="RefSeq" id="WP_249737260.1">
    <property type="nucleotide sequence ID" value="NZ_JAKNCJ010000002.1"/>
</dbReference>
<comment type="caution">
    <text evidence="7">The sequence shown here is derived from an EMBL/GenBank/DDBJ whole genome shotgun (WGS) entry which is preliminary data.</text>
</comment>
<evidence type="ECO:0000256" key="3">
    <source>
        <dbReference type="ARBA" id="ARBA00020422"/>
    </source>
</evidence>
<keyword evidence="5" id="KW-0598">Phosphotransferase system</keyword>
<dbReference type="PANTHER" id="PTHR33705">
    <property type="entry name" value="PHOSPHOCARRIER PROTEIN HPR"/>
    <property type="match status" value="1"/>
</dbReference>
<keyword evidence="4" id="KW-0963">Cytoplasm</keyword>
<dbReference type="PANTHER" id="PTHR33705:SF2">
    <property type="entry name" value="PHOSPHOCARRIER PROTEIN NPR"/>
    <property type="match status" value="1"/>
</dbReference>
<gene>
    <name evidence="7" type="ORF">Bequi_07200</name>
</gene>
<evidence type="ECO:0000256" key="1">
    <source>
        <dbReference type="ARBA" id="ARBA00003681"/>
    </source>
</evidence>
<dbReference type="SUPFAM" id="SSF55594">
    <property type="entry name" value="HPr-like"/>
    <property type="match status" value="1"/>
</dbReference>
<name>A0ABT0QZW1_9MICO</name>
<dbReference type="Pfam" id="PF00381">
    <property type="entry name" value="PTS-HPr"/>
    <property type="match status" value="1"/>
</dbReference>
<dbReference type="InterPro" id="IPR050399">
    <property type="entry name" value="HPr"/>
</dbReference>
<evidence type="ECO:0000256" key="5">
    <source>
        <dbReference type="ARBA" id="ARBA00022683"/>
    </source>
</evidence>
<dbReference type="NCBIfam" id="TIGR01003">
    <property type="entry name" value="PTS_HPr_family"/>
    <property type="match status" value="1"/>
</dbReference>
<reference evidence="7" key="1">
    <citation type="submission" date="2022-02" db="EMBL/GenBank/DDBJ databases">
        <authorList>
            <person name="Lee M."/>
            <person name="Kim S.-J."/>
            <person name="Jung M.-Y."/>
        </authorList>
    </citation>
    <scope>NUCLEOTIDE SEQUENCE</scope>
    <source>
        <strain evidence="7">JHP9</strain>
    </source>
</reference>
<sequence>MAERTVTIASATGLHARPAAIFSKAAASQPAKVTIEKVGGKAVSASSILMLMTLGAGNGDQVVLRAEGEGAEESVNALAELLEKDLDAEGA</sequence>
<dbReference type="PROSITE" id="PS51350">
    <property type="entry name" value="PTS_HPR_DOM"/>
    <property type="match status" value="1"/>
</dbReference>
<dbReference type="PROSITE" id="PS00369">
    <property type="entry name" value="PTS_HPR_HIS"/>
    <property type="match status" value="1"/>
</dbReference>
<dbReference type="CDD" id="cd00367">
    <property type="entry name" value="PTS-HPr_like"/>
    <property type="match status" value="1"/>
</dbReference>